<gene>
    <name evidence="1" type="ORF">MGR_3945</name>
</gene>
<name>A4U4S0_9PROT</name>
<dbReference type="EMBL" id="CU459003">
    <property type="protein sequence ID" value="CAM77877.1"/>
    <property type="molecule type" value="Genomic_DNA"/>
</dbReference>
<evidence type="ECO:0000313" key="1">
    <source>
        <dbReference type="EMBL" id="CAM77877.1"/>
    </source>
</evidence>
<protein>
    <submittedName>
        <fullName evidence="1">Uncharacterized protein</fullName>
    </submittedName>
</protein>
<accession>A4U4S0</accession>
<proteinExistence type="predicted"/>
<reference evidence="1" key="1">
    <citation type="journal article" date="2007" name="J. Bacteriol.">
        <title>Comparative genome analysis of four magnetotactic bacteria reveals a complex set of group-specific genes implicated in magnetosome biomineralization and function.</title>
        <authorList>
            <person name="Richter M."/>
            <person name="Kube M."/>
            <person name="Bazylinski D.A."/>
            <person name="Lombardot T."/>
            <person name="Gloeckner F.O."/>
            <person name="Reinhardt R."/>
            <person name="Schueler D."/>
        </authorList>
    </citation>
    <scope>NUCLEOTIDE SEQUENCE</scope>
    <source>
        <strain evidence="1">MSR-1</strain>
    </source>
</reference>
<organism evidence="1">
    <name type="scientific">Magnetospirillum gryphiswaldense</name>
    <dbReference type="NCBI Taxonomy" id="55518"/>
    <lineage>
        <taxon>Bacteria</taxon>
        <taxon>Pseudomonadati</taxon>
        <taxon>Pseudomonadota</taxon>
        <taxon>Alphaproteobacteria</taxon>
        <taxon>Rhodospirillales</taxon>
        <taxon>Rhodospirillaceae</taxon>
        <taxon>Magnetospirillum</taxon>
    </lineage>
</organism>
<sequence length="159" mass="17707">MALQQPPAKYVPVYFCRPSGTFCPATGKKCPLFPSFWRLCPPWPWHEACKALCRSVANTTRRMGMTFDFTPDWQDSLATQSTDEGAMVSLRPLSAPAKPKAPPHPSNSELAELVHELFTEGTLTWDQLQSLSRVAELKPMLEPAIAGVPTIRRIAGLRR</sequence>
<dbReference type="AlphaFoldDB" id="A4U4S0"/>